<reference evidence="1 2" key="1">
    <citation type="submission" date="2012-12" db="EMBL/GenBank/DDBJ databases">
        <title>Genome assembly of Fulvivirga imtechensis AK7.</title>
        <authorList>
            <person name="Nupur N."/>
            <person name="Khatri I."/>
            <person name="Kumar R."/>
            <person name="Subramanian S."/>
            <person name="Pinnaka A."/>
        </authorList>
    </citation>
    <scope>NUCLEOTIDE SEQUENCE [LARGE SCALE GENOMIC DNA]</scope>
    <source>
        <strain evidence="1 2">AK7</strain>
    </source>
</reference>
<dbReference type="RefSeq" id="WP_009582574.1">
    <property type="nucleotide sequence ID" value="NZ_AMZN01000084.1"/>
</dbReference>
<name>L8JJK6_9BACT</name>
<evidence type="ECO:0000313" key="2">
    <source>
        <dbReference type="Proteomes" id="UP000011135"/>
    </source>
</evidence>
<gene>
    <name evidence="1" type="ORF">C900_05480</name>
</gene>
<accession>L8JJK6</accession>
<dbReference type="EMBL" id="AMZN01000084">
    <property type="protein sequence ID" value="ELR69091.1"/>
    <property type="molecule type" value="Genomic_DNA"/>
</dbReference>
<proteinExistence type="predicted"/>
<dbReference type="eggNOG" id="COG3595">
    <property type="taxonomic scope" value="Bacteria"/>
</dbReference>
<evidence type="ECO:0000313" key="1">
    <source>
        <dbReference type="EMBL" id="ELR69091.1"/>
    </source>
</evidence>
<dbReference type="AlphaFoldDB" id="L8JJK6"/>
<sequence length="251" mass="28615">MKTSHLTIFLILIGHLLHAQGQVNEQFDASSIEKITLSFKYPELIKITSWDKNEVFIKGTADINNGENNEAFKLKGAVKNGVLSIYSEIEGHDELPRRITIRKDGTVYTFNTDNWNAPEVRKFMEEHGRQHEYISQGVHKEIKLEVFVPRNKPVEVEAKYGMVEIAGVDAPLKVVTKYGGIDISIPVASKRDLEARTKYGQIYTDLEARFDRTGDAILDYNKWTVITTQLNGGGIKYDLESKYGNVYMRKR</sequence>
<comment type="caution">
    <text evidence="1">The sequence shown here is derived from an EMBL/GenBank/DDBJ whole genome shotgun (WGS) entry which is preliminary data.</text>
</comment>
<protein>
    <recommendedName>
        <fullName evidence="3">Adhesin domain-containing protein</fullName>
    </recommendedName>
</protein>
<dbReference type="Proteomes" id="UP000011135">
    <property type="component" value="Unassembled WGS sequence"/>
</dbReference>
<evidence type="ECO:0008006" key="3">
    <source>
        <dbReference type="Google" id="ProtNLM"/>
    </source>
</evidence>
<dbReference type="OrthoDB" id="1115882at2"/>
<keyword evidence="2" id="KW-1185">Reference proteome</keyword>
<organism evidence="1 2">
    <name type="scientific">Fulvivirga imtechensis AK7</name>
    <dbReference type="NCBI Taxonomy" id="1237149"/>
    <lineage>
        <taxon>Bacteria</taxon>
        <taxon>Pseudomonadati</taxon>
        <taxon>Bacteroidota</taxon>
        <taxon>Cytophagia</taxon>
        <taxon>Cytophagales</taxon>
        <taxon>Fulvivirgaceae</taxon>
        <taxon>Fulvivirga</taxon>
    </lineage>
</organism>